<dbReference type="GO" id="GO:0007155">
    <property type="term" value="P:cell adhesion"/>
    <property type="evidence" value="ECO:0007669"/>
    <property type="project" value="InterPro"/>
</dbReference>
<evidence type="ECO:0000313" key="8">
    <source>
        <dbReference type="Proteomes" id="UP000280298"/>
    </source>
</evidence>
<keyword evidence="4" id="KW-0325">Glycoprotein</keyword>
<dbReference type="InterPro" id="IPR000413">
    <property type="entry name" value="Integrin_alpha"/>
</dbReference>
<sequence>MKRRIRKGGWRSAAVLLSALLSATLLSAAPAGAVDGAVPGDFNGDGYGDAVLPAPGADVAGQEAAGAVVVLYGSSAGLSPTRRKTFTQNSTGVPSSPEAYDRFGGATATADLNRDGYADLVVSAPYEDTARGKDTGLLTVLWGSKAGLASATELPIPFMPGAGWAEGAAYGSDLAAIGLGPGEGTEVVAAGRKLGAAHFEGPFSRTGTSGSRWITSEMETTAFTSFGLGDFNGDGKPDEAAATAHDVYIPPMKLNEMAQGDGRVVATGDVNGDGRDDVVVGDPEEPTAPASREGALGGRVIVYYAGSNGINNDVQPVVLTQNTPGVPGTSEKNDAFGASVAVADLDRDGVDDIVVGTPYEGVAGKNRSGEVTVIPGRKTGAPGTGSYAFNQFTAGVGGGNELDDFFGTTVSAGDVDGDGRPELFVGASGENNFTGTVWVFPGAASGPIAKGSRVFNAFSVNLTQQNGTLLGGNGLLWVI</sequence>
<dbReference type="PRINTS" id="PR01185">
    <property type="entry name" value="INTEGRINA"/>
</dbReference>
<proteinExistence type="predicted"/>
<dbReference type="GO" id="GO:0016787">
    <property type="term" value="F:hydrolase activity"/>
    <property type="evidence" value="ECO:0007669"/>
    <property type="project" value="UniProtKB-KW"/>
</dbReference>
<dbReference type="Gene3D" id="2.130.10.130">
    <property type="entry name" value="Integrin alpha, N-terminal"/>
    <property type="match status" value="2"/>
</dbReference>
<dbReference type="AlphaFoldDB" id="A0A3Q9EP11"/>
<dbReference type="Pfam" id="PF01839">
    <property type="entry name" value="FG-GAP"/>
    <property type="match status" value="4"/>
</dbReference>
<dbReference type="SMART" id="SM00191">
    <property type="entry name" value="Int_alpha"/>
    <property type="match status" value="5"/>
</dbReference>
<dbReference type="KEGG" id="scya:EJ357_23730"/>
<accession>A0A3Q9EP11</accession>
<dbReference type="EMBL" id="CP034539">
    <property type="protein sequence ID" value="AZQ36120.1"/>
    <property type="molecule type" value="Genomic_DNA"/>
</dbReference>
<feature type="signal peptide" evidence="6">
    <location>
        <begin position="1"/>
        <end position="28"/>
    </location>
</feature>
<feature type="region of interest" description="Disordered" evidence="5">
    <location>
        <begin position="269"/>
        <end position="292"/>
    </location>
</feature>
<dbReference type="PROSITE" id="PS51470">
    <property type="entry name" value="FG_GAP"/>
    <property type="match status" value="3"/>
</dbReference>
<keyword evidence="2" id="KW-0677">Repeat</keyword>
<keyword evidence="8" id="KW-1185">Reference proteome</keyword>
<keyword evidence="1 6" id="KW-0732">Signal</keyword>
<name>A0A3Q9EP11_9ACTN</name>
<dbReference type="InterPro" id="IPR013517">
    <property type="entry name" value="FG-GAP"/>
</dbReference>
<evidence type="ECO:0000313" key="7">
    <source>
        <dbReference type="EMBL" id="AZQ36120.1"/>
    </source>
</evidence>
<dbReference type="SUPFAM" id="SSF69318">
    <property type="entry name" value="Integrin alpha N-terminal domain"/>
    <property type="match status" value="1"/>
</dbReference>
<dbReference type="GO" id="GO:0008305">
    <property type="term" value="C:integrin complex"/>
    <property type="evidence" value="ECO:0007669"/>
    <property type="project" value="InterPro"/>
</dbReference>
<keyword evidence="3" id="KW-0378">Hydrolase</keyword>
<dbReference type="RefSeq" id="WP_126393577.1">
    <property type="nucleotide sequence ID" value="NZ_CP034539.1"/>
</dbReference>
<dbReference type="OrthoDB" id="344301at2"/>
<evidence type="ECO:0000256" key="6">
    <source>
        <dbReference type="SAM" id="SignalP"/>
    </source>
</evidence>
<reference evidence="7 8" key="1">
    <citation type="journal article" date="2019" name="Int. J. Syst. Evol. Microbiol.">
        <title>Streptomyces cyaneochromogenes sp. nov., a blue pigment-producing actinomycete from manganese-contaminated soil.</title>
        <authorList>
            <person name="Tang X."/>
            <person name="Zhao J."/>
            <person name="Li K."/>
            <person name="Chen Z."/>
            <person name="Sun Y."/>
            <person name="Gao J."/>
        </authorList>
    </citation>
    <scope>NUCLEOTIDE SEQUENCE [LARGE SCALE GENOMIC DNA]</scope>
    <source>
        <strain evidence="7 8">MK-45</strain>
    </source>
</reference>
<feature type="chain" id="PRO_5018630658" evidence="6">
    <location>
        <begin position="29"/>
        <end position="479"/>
    </location>
</feature>
<organism evidence="7 8">
    <name type="scientific">Streptomyces cyaneochromogenes</name>
    <dbReference type="NCBI Taxonomy" id="2496836"/>
    <lineage>
        <taxon>Bacteria</taxon>
        <taxon>Bacillati</taxon>
        <taxon>Actinomycetota</taxon>
        <taxon>Actinomycetes</taxon>
        <taxon>Kitasatosporales</taxon>
        <taxon>Streptomycetaceae</taxon>
        <taxon>Streptomyces</taxon>
    </lineage>
</organism>
<evidence type="ECO:0000256" key="4">
    <source>
        <dbReference type="ARBA" id="ARBA00023180"/>
    </source>
</evidence>
<dbReference type="Proteomes" id="UP000280298">
    <property type="component" value="Chromosome"/>
</dbReference>
<dbReference type="InterPro" id="IPR013519">
    <property type="entry name" value="Int_alpha_beta-p"/>
</dbReference>
<dbReference type="InterPro" id="IPR028994">
    <property type="entry name" value="Integrin_alpha_N"/>
</dbReference>
<evidence type="ECO:0000256" key="2">
    <source>
        <dbReference type="ARBA" id="ARBA00022737"/>
    </source>
</evidence>
<dbReference type="PANTHER" id="PTHR23221:SF7">
    <property type="entry name" value="PHOSPHATIDYLINOSITOL-GLYCAN-SPECIFIC PHOSPHOLIPASE D"/>
    <property type="match status" value="1"/>
</dbReference>
<evidence type="ECO:0000256" key="5">
    <source>
        <dbReference type="SAM" id="MobiDB-lite"/>
    </source>
</evidence>
<gene>
    <name evidence="7" type="ORF">EJ357_23730</name>
</gene>
<evidence type="ECO:0000256" key="1">
    <source>
        <dbReference type="ARBA" id="ARBA00022729"/>
    </source>
</evidence>
<protein>
    <submittedName>
        <fullName evidence="7">VCBS repeat-containing protein</fullName>
    </submittedName>
</protein>
<dbReference type="PANTHER" id="PTHR23221">
    <property type="entry name" value="GLYCOSYLPHOSPHATIDYLINOSITOL PHOSPHOLIPASE D"/>
    <property type="match status" value="1"/>
</dbReference>
<evidence type="ECO:0000256" key="3">
    <source>
        <dbReference type="ARBA" id="ARBA00022801"/>
    </source>
</evidence>